<evidence type="ECO:0000256" key="6">
    <source>
        <dbReference type="SAM" id="MobiDB-lite"/>
    </source>
</evidence>
<evidence type="ECO:0000313" key="9">
    <source>
        <dbReference type="Proteomes" id="UP000823046"/>
    </source>
</evidence>
<dbReference type="InterPro" id="IPR006773">
    <property type="entry name" value="Rpn13/ADRM1"/>
</dbReference>
<dbReference type="InterPro" id="IPR038108">
    <property type="entry name" value="RPN13_DEUBAD_sf"/>
</dbReference>
<dbReference type="InterPro" id="IPR044868">
    <property type="entry name" value="Rpn13/ADRM1_Pru"/>
</dbReference>
<feature type="compositionally biased region" description="Polar residues" evidence="6">
    <location>
        <begin position="239"/>
        <end position="265"/>
    </location>
</feature>
<dbReference type="Pfam" id="PF04683">
    <property type="entry name" value="Rpn13_ADRM1_Pru"/>
    <property type="match status" value="1"/>
</dbReference>
<evidence type="ECO:0000313" key="8">
    <source>
        <dbReference type="EMBL" id="KAF8821334.1"/>
    </source>
</evidence>
<dbReference type="PANTHER" id="PTHR12225:SF0">
    <property type="entry name" value="PROTEASOMAL UBIQUITIN RECEPTOR ADRM1"/>
    <property type="match status" value="1"/>
</dbReference>
<gene>
    <name evidence="8" type="ORF">IE077_002151</name>
</gene>
<evidence type="ECO:0000256" key="3">
    <source>
        <dbReference type="ARBA" id="ARBA00022490"/>
    </source>
</evidence>
<reference evidence="8 9" key="1">
    <citation type="journal article" date="2020" name="bioRxiv">
        <title>Metabolic contributions of an alphaproteobacterial endosymbiont in the apicomplexan Cardiosporidium cionae.</title>
        <authorList>
            <person name="Hunter E.S."/>
            <person name="Paight C.J."/>
            <person name="Lane C.E."/>
        </authorList>
    </citation>
    <scope>NUCLEOTIDE SEQUENCE [LARGE SCALE GENOMIC DNA]</scope>
    <source>
        <strain evidence="8">ESH_2018</strain>
    </source>
</reference>
<feature type="region of interest" description="Disordered" evidence="6">
    <location>
        <begin position="239"/>
        <end position="285"/>
    </location>
</feature>
<dbReference type="Gene3D" id="1.10.2020.20">
    <property type="match status" value="1"/>
</dbReference>
<accession>A0ABQ7JBG7</accession>
<keyword evidence="3" id="KW-0963">Cytoplasm</keyword>
<dbReference type="Proteomes" id="UP000823046">
    <property type="component" value="Unassembled WGS sequence"/>
</dbReference>
<proteinExistence type="predicted"/>
<protein>
    <submittedName>
        <fullName evidence="8">Adhesion regulating molecule region protein</fullName>
    </submittedName>
</protein>
<evidence type="ECO:0000256" key="1">
    <source>
        <dbReference type="ARBA" id="ARBA00004123"/>
    </source>
</evidence>
<dbReference type="PROSITE" id="PS51917">
    <property type="entry name" value="PRU"/>
    <property type="match status" value="1"/>
</dbReference>
<organism evidence="8 9">
    <name type="scientific">Cardiosporidium cionae</name>
    <dbReference type="NCBI Taxonomy" id="476202"/>
    <lineage>
        <taxon>Eukaryota</taxon>
        <taxon>Sar</taxon>
        <taxon>Alveolata</taxon>
        <taxon>Apicomplexa</taxon>
        <taxon>Aconoidasida</taxon>
        <taxon>Nephromycida</taxon>
        <taxon>Cardiosporidium</taxon>
    </lineage>
</organism>
<comment type="caution">
    <text evidence="8">The sequence shown here is derived from an EMBL/GenBank/DDBJ whole genome shotgun (WGS) entry which is preliminary data.</text>
</comment>
<name>A0ABQ7JBG7_9APIC</name>
<dbReference type="EMBL" id="JADAQX010000193">
    <property type="protein sequence ID" value="KAF8821334.1"/>
    <property type="molecule type" value="Genomic_DNA"/>
</dbReference>
<keyword evidence="4" id="KW-0647">Proteasome</keyword>
<keyword evidence="9" id="KW-1185">Reference proteome</keyword>
<dbReference type="PANTHER" id="PTHR12225">
    <property type="entry name" value="ADHESION REGULATING MOLECULE 1 110 KDA CELL MEMBRANE GLYCOPROTEIN"/>
    <property type="match status" value="1"/>
</dbReference>
<comment type="subcellular location">
    <subcellularLocation>
        <location evidence="2">Cytoplasm</location>
    </subcellularLocation>
    <subcellularLocation>
        <location evidence="1">Nucleus</location>
    </subcellularLocation>
</comment>
<feature type="domain" description="Pru" evidence="7">
    <location>
        <begin position="1"/>
        <end position="112"/>
    </location>
</feature>
<dbReference type="Gene3D" id="2.30.29.70">
    <property type="entry name" value="Proteasomal ubiquitin receptor Rpn13/ADRM1"/>
    <property type="match status" value="1"/>
</dbReference>
<dbReference type="CDD" id="cd13314">
    <property type="entry name" value="PH_Rpn13"/>
    <property type="match status" value="1"/>
</dbReference>
<keyword evidence="5" id="KW-0539">Nucleus</keyword>
<evidence type="ECO:0000256" key="5">
    <source>
        <dbReference type="ARBA" id="ARBA00023242"/>
    </source>
</evidence>
<sequence>MMQPSVEILAGKCNWDGRLVTPDTRKGKLVVGIGEDGLTHVQWICRTSNAIEENLIVISDAYLQKVEQAKTGRVYVLRFTSSDEKLLYWMQNADTSKDVELVQKFNSLMGSPVIPETPETITQAAASPPAPHAASTEDSSMAAMAENFVQIIQQLPAFQGAARTRGEELFTHLPPGLQNLEGFLDSLRSPQLTHNMNLLTQAIYSEQLLPTIMSSMEIPYPSLNASSSADPMEILIDSLESSGASTTPLNQPCTNADSNGPSSDGNEQDDVKMGNDDLPSDTSGG</sequence>
<evidence type="ECO:0000256" key="2">
    <source>
        <dbReference type="ARBA" id="ARBA00004496"/>
    </source>
</evidence>
<evidence type="ECO:0000259" key="7">
    <source>
        <dbReference type="PROSITE" id="PS51917"/>
    </source>
</evidence>
<evidence type="ECO:0000256" key="4">
    <source>
        <dbReference type="ARBA" id="ARBA00022942"/>
    </source>
</evidence>
<dbReference type="InterPro" id="IPR038633">
    <property type="entry name" value="Rpn13/ADRM1_Pru_sf"/>
</dbReference>